<name>A0A081R8C8_SPHCR</name>
<reference evidence="2 3" key="1">
    <citation type="submission" date="2014-02" db="EMBL/GenBank/DDBJ databases">
        <title>Whole genome sequence of Sphingobium chlorophenolicum NBRC 16172.</title>
        <authorList>
            <person name="Gan H.M."/>
            <person name="Gan H.Y."/>
            <person name="Chew T.H."/>
            <person name="Savka M.A."/>
        </authorList>
    </citation>
    <scope>NUCLEOTIDE SEQUENCE [LARGE SCALE GENOMIC DNA]</scope>
    <source>
        <strain evidence="2 3">NBRC 16172</strain>
    </source>
</reference>
<evidence type="ECO:0000313" key="3">
    <source>
        <dbReference type="Proteomes" id="UP000028411"/>
    </source>
</evidence>
<dbReference type="Pfam" id="PF04851">
    <property type="entry name" value="ResIII"/>
    <property type="match status" value="1"/>
</dbReference>
<dbReference type="GO" id="GO:0016787">
    <property type="term" value="F:hydrolase activity"/>
    <property type="evidence" value="ECO:0007669"/>
    <property type="project" value="InterPro"/>
</dbReference>
<organism evidence="2 3">
    <name type="scientific">Sphingobium chlorophenolicum</name>
    <dbReference type="NCBI Taxonomy" id="46429"/>
    <lineage>
        <taxon>Bacteria</taxon>
        <taxon>Pseudomonadati</taxon>
        <taxon>Pseudomonadota</taxon>
        <taxon>Alphaproteobacteria</taxon>
        <taxon>Sphingomonadales</taxon>
        <taxon>Sphingomonadaceae</taxon>
        <taxon>Sphingobium</taxon>
    </lineage>
</organism>
<accession>A0A081R8C8</accession>
<comment type="caution">
    <text evidence="2">The sequence shown here is derived from an EMBL/GenBank/DDBJ whole genome shotgun (WGS) entry which is preliminary data.</text>
</comment>
<dbReference type="GO" id="GO:0005524">
    <property type="term" value="F:ATP binding"/>
    <property type="evidence" value="ECO:0007669"/>
    <property type="project" value="InterPro"/>
</dbReference>
<dbReference type="eggNOG" id="COG1061">
    <property type="taxonomic scope" value="Bacteria"/>
</dbReference>
<dbReference type="RefSeq" id="WP_037456999.1">
    <property type="nucleotide sequence ID" value="NZ_JFHR01000085.1"/>
</dbReference>
<dbReference type="AlphaFoldDB" id="A0A081R8C8"/>
<dbReference type="PATRIC" id="fig|46429.4.peg.4284"/>
<dbReference type="InterPro" id="IPR027417">
    <property type="entry name" value="P-loop_NTPase"/>
</dbReference>
<feature type="domain" description="Helicase ATP-binding" evidence="1">
    <location>
        <begin position="7"/>
        <end position="239"/>
    </location>
</feature>
<gene>
    <name evidence="2" type="ORF">BV95_04299</name>
</gene>
<dbReference type="InterPro" id="IPR014001">
    <property type="entry name" value="Helicase_ATP-bd"/>
</dbReference>
<dbReference type="SUPFAM" id="SSF52540">
    <property type="entry name" value="P-loop containing nucleoside triphosphate hydrolases"/>
    <property type="match status" value="2"/>
</dbReference>
<evidence type="ECO:0000259" key="1">
    <source>
        <dbReference type="SMART" id="SM00487"/>
    </source>
</evidence>
<dbReference type="Proteomes" id="UP000028411">
    <property type="component" value="Unassembled WGS sequence"/>
</dbReference>
<proteinExistence type="predicted"/>
<protein>
    <submittedName>
        <fullName evidence="2">Type III restriction enzyme, res subunit</fullName>
    </submittedName>
</protein>
<evidence type="ECO:0000313" key="2">
    <source>
        <dbReference type="EMBL" id="KEQ51451.1"/>
    </source>
</evidence>
<dbReference type="OrthoDB" id="9804145at2"/>
<dbReference type="InterPro" id="IPR006935">
    <property type="entry name" value="Helicase/UvrB_N"/>
</dbReference>
<dbReference type="SMART" id="SM00487">
    <property type="entry name" value="DEXDc"/>
    <property type="match status" value="1"/>
</dbReference>
<dbReference type="EMBL" id="JFHR01000085">
    <property type="protein sequence ID" value="KEQ51451.1"/>
    <property type="molecule type" value="Genomic_DNA"/>
</dbReference>
<dbReference type="Gene3D" id="3.40.50.300">
    <property type="entry name" value="P-loop containing nucleotide triphosphate hydrolases"/>
    <property type="match status" value="1"/>
</dbReference>
<dbReference type="GO" id="GO:0003677">
    <property type="term" value="F:DNA binding"/>
    <property type="evidence" value="ECO:0007669"/>
    <property type="project" value="InterPro"/>
</dbReference>
<sequence>MTADNSPLVSLAGYQRDAVTAIVESVATTAEYQTVYPEKRQEIARRIGAVLLEAPTGSGKTLILGRGLEALRGKMDGRCVWFWFAPFSGLITQTREALAQQCPGVRLRDITRDRSAAIAADGDVFLQTWALVATNRTEGRRVRTAGEDGASLDEMLADLRAEGFRIGVVIDEAHLNFGANAQAAANFYLNVLKPDFTLLATATPNDAKLEEFETLAGVTVENRIIISRQQAVDAGLNKFGLMLGLIRLEGQDAALIDTEQAALTVAWRKHVEIRERLTERQIEVTPLMLVQVEDQSLGSTDPIARVKAKLLEIGVVESMIAVHTSGEPDPDFHSLAFDPSKEVLIFKVAAATGFDAPRAWTLVSVRPTRGTQFGLQVVGRIMRVHKAVRPIHGDDRLLDRGYVFLTDPNIQAGLDAAAEELRAVRTSISSVADELQVLEFTSAPASALGAHRSSLPHAPTPPKDNIERQLRLESLISSGLIDEAVRAAPTDEQDRILIQAEYLRTLSSTPLFGEELPEQAARPPMLPTGAGRTYQLRRERGIPERLRRERLPAIEELDGRVVQAAARAVFAMDINPSDYLGRVLGRANVSLRDLFLEDQAEETVRVRMSDTRIAQAAQQSFEFNEAVSARAFKQALMAEFIRRCDERGIDTSDPVPLRRAIDLFALSRPSALPEALKQAVLPVVEDAGLIPPLQLDANATAVPSRLGAYDIFPPNMNRNERRFAELLDADTSGVVKWWLRLQENSDWAVTIMLPTGRRC</sequence>